<sequence length="242" mass="28365">MMPKIIKQVHEKHGLVKEDGEPDREKIKGLFSKLAKKDTNVIRREDLEELIKNLDFRIKLDHNKVLDELLKEFDVDKNQSVERKEFVDGFIKWIEKTRDPKKAIEKFEEDNWGKIQALLKPDKPKATIMYAIFGILITIAIASPFIRSVRQFSTTAHIPFVFTSFVMVPIAMKAKMVIVALLNAQDHVRKNASLTFSEFRAFSHRLQLYRRFGPVLGHRVPLHDEQCFYGIRKLHLLERKCR</sequence>
<protein>
    <submittedName>
        <fullName evidence="4">EF-hand domain pair</fullName>
    </submittedName>
</protein>
<gene>
    <name evidence="4" type="ORF">CTI12_AA026060</name>
</gene>
<proteinExistence type="predicted"/>
<feature type="transmembrane region" description="Helical" evidence="2">
    <location>
        <begin position="128"/>
        <end position="146"/>
    </location>
</feature>
<evidence type="ECO:0000313" key="4">
    <source>
        <dbReference type="EMBL" id="PWA97784.1"/>
    </source>
</evidence>
<feature type="domain" description="EF-hand" evidence="3">
    <location>
        <begin position="61"/>
        <end position="96"/>
    </location>
</feature>
<name>A0A2U1QIF4_ARTAN</name>
<dbReference type="STRING" id="35608.A0A2U1QIF4"/>
<dbReference type="SUPFAM" id="SSF47473">
    <property type="entry name" value="EF-hand"/>
    <property type="match status" value="1"/>
</dbReference>
<reference evidence="4 5" key="1">
    <citation type="journal article" date="2018" name="Mol. Plant">
        <title>The genome of Artemisia annua provides insight into the evolution of Asteraceae family and artemisinin biosynthesis.</title>
        <authorList>
            <person name="Shen Q."/>
            <person name="Zhang L."/>
            <person name="Liao Z."/>
            <person name="Wang S."/>
            <person name="Yan T."/>
            <person name="Shi P."/>
            <person name="Liu M."/>
            <person name="Fu X."/>
            <person name="Pan Q."/>
            <person name="Wang Y."/>
            <person name="Lv Z."/>
            <person name="Lu X."/>
            <person name="Zhang F."/>
            <person name="Jiang W."/>
            <person name="Ma Y."/>
            <person name="Chen M."/>
            <person name="Hao X."/>
            <person name="Li L."/>
            <person name="Tang Y."/>
            <person name="Lv G."/>
            <person name="Zhou Y."/>
            <person name="Sun X."/>
            <person name="Brodelius P.E."/>
            <person name="Rose J.K.C."/>
            <person name="Tang K."/>
        </authorList>
    </citation>
    <scope>NUCLEOTIDE SEQUENCE [LARGE SCALE GENOMIC DNA]</scope>
    <source>
        <strain evidence="5">cv. Huhao1</strain>
        <tissue evidence="4">Leaf</tissue>
    </source>
</reference>
<keyword evidence="5" id="KW-1185">Reference proteome</keyword>
<dbReference type="EMBL" id="PKPP01000101">
    <property type="protein sequence ID" value="PWA97784.1"/>
    <property type="molecule type" value="Genomic_DNA"/>
</dbReference>
<dbReference type="InterPro" id="IPR002048">
    <property type="entry name" value="EF_hand_dom"/>
</dbReference>
<dbReference type="Proteomes" id="UP000245207">
    <property type="component" value="Unassembled WGS sequence"/>
</dbReference>
<feature type="transmembrane region" description="Helical" evidence="2">
    <location>
        <begin position="158"/>
        <end position="182"/>
    </location>
</feature>
<dbReference type="InterPro" id="IPR018247">
    <property type="entry name" value="EF_Hand_1_Ca_BS"/>
</dbReference>
<evidence type="ECO:0000256" key="2">
    <source>
        <dbReference type="SAM" id="Phobius"/>
    </source>
</evidence>
<keyword evidence="2" id="KW-0812">Transmembrane</keyword>
<comment type="caution">
    <text evidence="4">The sequence shown here is derived from an EMBL/GenBank/DDBJ whole genome shotgun (WGS) entry which is preliminary data.</text>
</comment>
<keyword evidence="2" id="KW-1133">Transmembrane helix</keyword>
<dbReference type="InterPro" id="IPR011992">
    <property type="entry name" value="EF-hand-dom_pair"/>
</dbReference>
<dbReference type="Pfam" id="PF13499">
    <property type="entry name" value="EF-hand_7"/>
    <property type="match status" value="1"/>
</dbReference>
<evidence type="ECO:0000256" key="1">
    <source>
        <dbReference type="ARBA" id="ARBA00022837"/>
    </source>
</evidence>
<dbReference type="AlphaFoldDB" id="A0A2U1QIF4"/>
<dbReference type="GO" id="GO:0005509">
    <property type="term" value="F:calcium ion binding"/>
    <property type="evidence" value="ECO:0007669"/>
    <property type="project" value="InterPro"/>
</dbReference>
<organism evidence="4 5">
    <name type="scientific">Artemisia annua</name>
    <name type="common">Sweet wormwood</name>
    <dbReference type="NCBI Taxonomy" id="35608"/>
    <lineage>
        <taxon>Eukaryota</taxon>
        <taxon>Viridiplantae</taxon>
        <taxon>Streptophyta</taxon>
        <taxon>Embryophyta</taxon>
        <taxon>Tracheophyta</taxon>
        <taxon>Spermatophyta</taxon>
        <taxon>Magnoliopsida</taxon>
        <taxon>eudicotyledons</taxon>
        <taxon>Gunneridae</taxon>
        <taxon>Pentapetalae</taxon>
        <taxon>asterids</taxon>
        <taxon>campanulids</taxon>
        <taxon>Asterales</taxon>
        <taxon>Asteraceae</taxon>
        <taxon>Asteroideae</taxon>
        <taxon>Anthemideae</taxon>
        <taxon>Artemisiinae</taxon>
        <taxon>Artemisia</taxon>
    </lineage>
</organism>
<dbReference type="PROSITE" id="PS50222">
    <property type="entry name" value="EF_HAND_2"/>
    <property type="match status" value="1"/>
</dbReference>
<dbReference type="Gene3D" id="1.10.238.10">
    <property type="entry name" value="EF-hand"/>
    <property type="match status" value="1"/>
</dbReference>
<keyword evidence="2" id="KW-0472">Membrane</keyword>
<keyword evidence="1" id="KW-0106">Calcium</keyword>
<dbReference type="PROSITE" id="PS00018">
    <property type="entry name" value="EF_HAND_1"/>
    <property type="match status" value="1"/>
</dbReference>
<evidence type="ECO:0000313" key="5">
    <source>
        <dbReference type="Proteomes" id="UP000245207"/>
    </source>
</evidence>
<evidence type="ECO:0000259" key="3">
    <source>
        <dbReference type="PROSITE" id="PS50222"/>
    </source>
</evidence>
<dbReference type="OrthoDB" id="26525at2759"/>
<accession>A0A2U1QIF4</accession>